<dbReference type="InterPro" id="IPR013083">
    <property type="entry name" value="Znf_RING/FYVE/PHD"/>
</dbReference>
<evidence type="ECO:0000313" key="1">
    <source>
        <dbReference type="EMBL" id="KAA0044491.1"/>
    </source>
</evidence>
<protein>
    <submittedName>
        <fullName evidence="1 2">Zinc finger protein</fullName>
    </submittedName>
</protein>
<evidence type="ECO:0000313" key="4">
    <source>
        <dbReference type="Proteomes" id="UP000321947"/>
    </source>
</evidence>
<dbReference type="AlphaFoldDB" id="A0A5D3E1H7"/>
<reference evidence="3 4" key="1">
    <citation type="submission" date="2019-08" db="EMBL/GenBank/DDBJ databases">
        <title>Draft genome sequences of two oriental melons (Cucumis melo L. var makuwa).</title>
        <authorList>
            <person name="Kwon S.-Y."/>
        </authorList>
    </citation>
    <scope>NUCLEOTIDE SEQUENCE [LARGE SCALE GENOMIC DNA]</scope>
    <source>
        <strain evidence="4">cv. Chang Bougi</strain>
        <strain evidence="3">cv. SW 3</strain>
        <tissue evidence="2">Leaf</tissue>
    </source>
</reference>
<gene>
    <name evidence="2" type="ORF">E5676_scaffold655G002290</name>
    <name evidence="1" type="ORF">E6C27_scaffold46G002280</name>
</gene>
<name>A0A5D3E1H7_CUCMM</name>
<dbReference type="Proteomes" id="UP000321947">
    <property type="component" value="Unassembled WGS sequence"/>
</dbReference>
<evidence type="ECO:0000313" key="3">
    <source>
        <dbReference type="Proteomes" id="UP000321393"/>
    </source>
</evidence>
<organism evidence="2 4">
    <name type="scientific">Cucumis melo var. makuwa</name>
    <name type="common">Oriental melon</name>
    <dbReference type="NCBI Taxonomy" id="1194695"/>
    <lineage>
        <taxon>Eukaryota</taxon>
        <taxon>Viridiplantae</taxon>
        <taxon>Streptophyta</taxon>
        <taxon>Embryophyta</taxon>
        <taxon>Tracheophyta</taxon>
        <taxon>Spermatophyta</taxon>
        <taxon>Magnoliopsida</taxon>
        <taxon>eudicotyledons</taxon>
        <taxon>Gunneridae</taxon>
        <taxon>Pentapetalae</taxon>
        <taxon>rosids</taxon>
        <taxon>fabids</taxon>
        <taxon>Cucurbitales</taxon>
        <taxon>Cucurbitaceae</taxon>
        <taxon>Benincaseae</taxon>
        <taxon>Cucumis</taxon>
    </lineage>
</organism>
<dbReference type="OrthoDB" id="4348522at2759"/>
<sequence length="243" mass="28813">MAEEIIDTCRYGYYMGMSLRIIDPVLRRQPRNQIRTRRNSPTFVKRMDLNFKLQLKCQHFQICEIEGNTNTTTLLSEHISSQHALATLELIPISIFKHGDRTLKRLLFLEFQMYRDIINIELVVDKIINHWVNKIEEDQENSCRVFRKIYPLEIVLELVVFETIRAIDQPQVTMIPTPNNGMKRMLNKAENKEIMDLDDDESLCCVICLEEIRKDEEGSETLVFRLPCSNMFHRRMYKQVVED</sequence>
<dbReference type="SUPFAM" id="SSF57850">
    <property type="entry name" value="RING/U-box"/>
    <property type="match status" value="1"/>
</dbReference>
<dbReference type="EMBL" id="SSTE01014815">
    <property type="protein sequence ID" value="KAA0044491.1"/>
    <property type="molecule type" value="Genomic_DNA"/>
</dbReference>
<comment type="caution">
    <text evidence="2">The sequence shown here is derived from an EMBL/GenBank/DDBJ whole genome shotgun (WGS) entry which is preliminary data.</text>
</comment>
<proteinExistence type="predicted"/>
<evidence type="ECO:0000313" key="2">
    <source>
        <dbReference type="EMBL" id="TYK29618.1"/>
    </source>
</evidence>
<dbReference type="Proteomes" id="UP000321393">
    <property type="component" value="Unassembled WGS sequence"/>
</dbReference>
<accession>A0A5D3E1H7</accession>
<dbReference type="Gene3D" id="3.30.40.10">
    <property type="entry name" value="Zinc/RING finger domain, C3HC4 (zinc finger)"/>
    <property type="match status" value="1"/>
</dbReference>
<dbReference type="EMBL" id="SSTD01001661">
    <property type="protein sequence ID" value="TYK29618.1"/>
    <property type="molecule type" value="Genomic_DNA"/>
</dbReference>